<organism evidence="3 4">
    <name type="scientific">Oculimacula yallundae</name>
    <dbReference type="NCBI Taxonomy" id="86028"/>
    <lineage>
        <taxon>Eukaryota</taxon>
        <taxon>Fungi</taxon>
        <taxon>Dikarya</taxon>
        <taxon>Ascomycota</taxon>
        <taxon>Pezizomycotina</taxon>
        <taxon>Leotiomycetes</taxon>
        <taxon>Helotiales</taxon>
        <taxon>Ploettnerulaceae</taxon>
        <taxon>Oculimacula</taxon>
    </lineage>
</organism>
<evidence type="ECO:0000256" key="1">
    <source>
        <dbReference type="SAM" id="MobiDB-lite"/>
    </source>
</evidence>
<accession>A0ABR4BS14</accession>
<gene>
    <name evidence="3" type="ORF">VTL71DRAFT_9479</name>
</gene>
<evidence type="ECO:0000259" key="2">
    <source>
        <dbReference type="Pfam" id="PF20150"/>
    </source>
</evidence>
<keyword evidence="4" id="KW-1185">Reference proteome</keyword>
<dbReference type="PANTHER" id="PTHR35910">
    <property type="entry name" value="2EXR DOMAIN-CONTAINING PROTEIN"/>
    <property type="match status" value="1"/>
</dbReference>
<dbReference type="Proteomes" id="UP001595075">
    <property type="component" value="Unassembled WGS sequence"/>
</dbReference>
<reference evidence="3 4" key="1">
    <citation type="journal article" date="2024" name="Commun. Biol.">
        <title>Comparative genomic analysis of thermophilic fungi reveals convergent evolutionary adaptations and gene losses.</title>
        <authorList>
            <person name="Steindorff A.S."/>
            <person name="Aguilar-Pontes M.V."/>
            <person name="Robinson A.J."/>
            <person name="Andreopoulos B."/>
            <person name="LaButti K."/>
            <person name="Kuo A."/>
            <person name="Mondo S."/>
            <person name="Riley R."/>
            <person name="Otillar R."/>
            <person name="Haridas S."/>
            <person name="Lipzen A."/>
            <person name="Grimwood J."/>
            <person name="Schmutz J."/>
            <person name="Clum A."/>
            <person name="Reid I.D."/>
            <person name="Moisan M.C."/>
            <person name="Butler G."/>
            <person name="Nguyen T.T.M."/>
            <person name="Dewar K."/>
            <person name="Conant G."/>
            <person name="Drula E."/>
            <person name="Henrissat B."/>
            <person name="Hansel C."/>
            <person name="Singer S."/>
            <person name="Hutchinson M.I."/>
            <person name="de Vries R.P."/>
            <person name="Natvig D.O."/>
            <person name="Powell A.J."/>
            <person name="Tsang A."/>
            <person name="Grigoriev I.V."/>
        </authorList>
    </citation>
    <scope>NUCLEOTIDE SEQUENCE [LARGE SCALE GENOMIC DNA]</scope>
    <source>
        <strain evidence="3 4">CBS 494.80</strain>
    </source>
</reference>
<proteinExistence type="predicted"/>
<feature type="compositionally biased region" description="Gly residues" evidence="1">
    <location>
        <begin position="250"/>
        <end position="260"/>
    </location>
</feature>
<dbReference type="PANTHER" id="PTHR35910:SF1">
    <property type="entry name" value="2EXR DOMAIN-CONTAINING PROTEIN"/>
    <property type="match status" value="1"/>
</dbReference>
<evidence type="ECO:0000313" key="4">
    <source>
        <dbReference type="Proteomes" id="UP001595075"/>
    </source>
</evidence>
<protein>
    <recommendedName>
        <fullName evidence="2">2EXR domain-containing protein</fullName>
    </recommendedName>
</protein>
<comment type="caution">
    <text evidence="3">The sequence shown here is derived from an EMBL/GenBank/DDBJ whole genome shotgun (WGS) entry which is preliminary data.</text>
</comment>
<evidence type="ECO:0000313" key="3">
    <source>
        <dbReference type="EMBL" id="KAL2060448.1"/>
    </source>
</evidence>
<name>A0ABR4BS14_9HELO</name>
<feature type="region of interest" description="Disordered" evidence="1">
    <location>
        <begin position="246"/>
        <end position="279"/>
    </location>
</feature>
<dbReference type="EMBL" id="JAZHXI010000022">
    <property type="protein sequence ID" value="KAL2060448.1"/>
    <property type="molecule type" value="Genomic_DNA"/>
</dbReference>
<dbReference type="Pfam" id="PF20150">
    <property type="entry name" value="2EXR"/>
    <property type="match status" value="1"/>
</dbReference>
<dbReference type="InterPro" id="IPR045518">
    <property type="entry name" value="2EXR"/>
</dbReference>
<feature type="domain" description="2EXR" evidence="2">
    <location>
        <begin position="46"/>
        <end position="140"/>
    </location>
</feature>
<sequence>MSRRMLNAPLPHGPTRLGFLIKKVVITFLYWTESMDVPPTDPYGTFHLFPSLPAELRGRIWKLAANFPRTVTIKYYPLGNKRDERFTSPGPVAALMQTCRESRAWAGYTQSFTAPIFATPVFDLADSKRYIWINFDNDTIQISDHALTKVKTSDISFIRHVIVEVQNRQAFVEITIDTLRKLRALESLRLLCHENFHDWDTVLPVIISSLDHASSGYHERKGPSIRIIQKSTGKSLAFWSGFGTPPSARGQGGRGQGGGGPPLPPATVNGLGRGRGWAP</sequence>